<comment type="caution">
    <text evidence="2">The sequence shown here is derived from an EMBL/GenBank/DDBJ whole genome shotgun (WGS) entry which is preliminary data.</text>
</comment>
<gene>
    <name evidence="2" type="ORF">WN944_004331</name>
</gene>
<sequence length="178" mass="19053">MAQQPSSGGAVANLVPVISPQYCCPHPIDLAIVRKVTVLSSGNIDVKDTNDVSPLMERRRVLLDGVGNRIVTLRLNTITQHNMVAGVQRRKHRASPSDLQLVVKSSSRLSEPPSFTIYAGESSTIVAQMHGWHTVTVYPNVDYAFIVALILILDEINHARSSSSSIGGVGGGVIGGFI</sequence>
<dbReference type="InterPro" id="IPR025659">
    <property type="entry name" value="Tubby-like_C"/>
</dbReference>
<reference evidence="2 3" key="1">
    <citation type="submission" date="2024-05" db="EMBL/GenBank/DDBJ databases">
        <title>Haplotype-resolved chromosome-level genome assembly of Huyou (Citrus changshanensis).</title>
        <authorList>
            <person name="Miao C."/>
            <person name="Chen W."/>
            <person name="Wu Y."/>
            <person name="Wang L."/>
            <person name="Zhao S."/>
            <person name="Grierson D."/>
            <person name="Xu C."/>
            <person name="Chen K."/>
        </authorList>
    </citation>
    <scope>NUCLEOTIDE SEQUENCE [LARGE SCALE GENOMIC DNA]</scope>
    <source>
        <strain evidence="2">01-14</strain>
        <tissue evidence="2">Leaf</tissue>
    </source>
</reference>
<dbReference type="EMBL" id="JBCGBO010000006">
    <property type="protein sequence ID" value="KAK9193634.1"/>
    <property type="molecule type" value="Genomic_DNA"/>
</dbReference>
<dbReference type="Pfam" id="PF04525">
    <property type="entry name" value="LOR"/>
    <property type="match status" value="1"/>
</dbReference>
<organism evidence="2 3">
    <name type="scientific">Citrus x changshan-huyou</name>
    <dbReference type="NCBI Taxonomy" id="2935761"/>
    <lineage>
        <taxon>Eukaryota</taxon>
        <taxon>Viridiplantae</taxon>
        <taxon>Streptophyta</taxon>
        <taxon>Embryophyta</taxon>
        <taxon>Tracheophyta</taxon>
        <taxon>Spermatophyta</taxon>
        <taxon>Magnoliopsida</taxon>
        <taxon>eudicotyledons</taxon>
        <taxon>Gunneridae</taxon>
        <taxon>Pentapetalae</taxon>
        <taxon>rosids</taxon>
        <taxon>malvids</taxon>
        <taxon>Sapindales</taxon>
        <taxon>Rutaceae</taxon>
        <taxon>Aurantioideae</taxon>
        <taxon>Citrus</taxon>
    </lineage>
</organism>
<name>A0AAP0QIU4_9ROSI</name>
<dbReference type="InterPro" id="IPR038595">
    <property type="entry name" value="LOR_sf"/>
</dbReference>
<proteinExistence type="inferred from homology"/>
<dbReference type="PANTHER" id="PTHR31087">
    <property type="match status" value="1"/>
</dbReference>
<evidence type="ECO:0000313" key="2">
    <source>
        <dbReference type="EMBL" id="KAK9193634.1"/>
    </source>
</evidence>
<evidence type="ECO:0000256" key="1">
    <source>
        <dbReference type="ARBA" id="ARBA00005437"/>
    </source>
</evidence>
<protein>
    <submittedName>
        <fullName evidence="2">Uncharacterized protein</fullName>
    </submittedName>
</protein>
<dbReference type="Gene3D" id="2.40.160.200">
    <property type="entry name" value="LURP1-related"/>
    <property type="match status" value="2"/>
</dbReference>
<keyword evidence="3" id="KW-1185">Reference proteome</keyword>
<evidence type="ECO:0000313" key="3">
    <source>
        <dbReference type="Proteomes" id="UP001428341"/>
    </source>
</evidence>
<dbReference type="InterPro" id="IPR007612">
    <property type="entry name" value="LOR"/>
</dbReference>
<dbReference type="PANTHER" id="PTHR31087:SF58">
    <property type="entry name" value="OS07G0230700 PROTEIN"/>
    <property type="match status" value="1"/>
</dbReference>
<comment type="similarity">
    <text evidence="1">Belongs to the LOR family.</text>
</comment>
<accession>A0AAP0QIU4</accession>
<dbReference type="AlphaFoldDB" id="A0AAP0QIU4"/>
<dbReference type="SUPFAM" id="SSF54518">
    <property type="entry name" value="Tubby C-terminal domain-like"/>
    <property type="match status" value="1"/>
</dbReference>
<dbReference type="Proteomes" id="UP001428341">
    <property type="component" value="Unassembled WGS sequence"/>
</dbReference>